<dbReference type="PANTHER" id="PTHR32432">
    <property type="entry name" value="CELL DIVISION PROTEIN FTSA-RELATED"/>
    <property type="match status" value="1"/>
</dbReference>
<dbReference type="InterPro" id="IPR043129">
    <property type="entry name" value="ATPase_NBD"/>
</dbReference>
<dbReference type="Gene3D" id="3.30.1490.300">
    <property type="match status" value="1"/>
</dbReference>
<evidence type="ECO:0000313" key="1">
    <source>
        <dbReference type="EMBL" id="SDI43916.1"/>
    </source>
</evidence>
<dbReference type="PANTHER" id="PTHR32432:SF3">
    <property type="entry name" value="ETHANOLAMINE UTILIZATION PROTEIN EUTJ"/>
    <property type="match status" value="1"/>
</dbReference>
<organism evidence="1 2">
    <name type="scientific">Proteiniclasticum ruminis</name>
    <dbReference type="NCBI Taxonomy" id="398199"/>
    <lineage>
        <taxon>Bacteria</taxon>
        <taxon>Bacillati</taxon>
        <taxon>Bacillota</taxon>
        <taxon>Clostridia</taxon>
        <taxon>Eubacteriales</taxon>
        <taxon>Clostridiaceae</taxon>
        <taxon>Proteiniclasticum</taxon>
    </lineage>
</organism>
<dbReference type="InterPro" id="IPR050696">
    <property type="entry name" value="FtsA/MreB"/>
</dbReference>
<protein>
    <submittedName>
        <fullName evidence="1">Type IV pilus assembly protein PilM</fullName>
    </submittedName>
</protein>
<dbReference type="Gene3D" id="3.30.420.40">
    <property type="match status" value="1"/>
</dbReference>
<dbReference type="InterPro" id="IPR005883">
    <property type="entry name" value="PilM"/>
</dbReference>
<accession>A0A1G8KKL9</accession>
<gene>
    <name evidence="1" type="ORF">SAMN05421804_102349</name>
</gene>
<dbReference type="Proteomes" id="UP000183255">
    <property type="component" value="Unassembled WGS sequence"/>
</dbReference>
<reference evidence="1 2" key="1">
    <citation type="submission" date="2016-10" db="EMBL/GenBank/DDBJ databases">
        <authorList>
            <person name="de Groot N.N."/>
        </authorList>
    </citation>
    <scope>NUCLEOTIDE SEQUENCE [LARGE SCALE GENOMIC DNA]</scope>
    <source>
        <strain evidence="1 2">CGMCC 1.5058</strain>
    </source>
</reference>
<dbReference type="Pfam" id="PF11104">
    <property type="entry name" value="PilM_2"/>
    <property type="match status" value="1"/>
</dbReference>
<dbReference type="RefSeq" id="WP_031577894.1">
    <property type="nucleotide sequence ID" value="NZ_FNDZ01000002.1"/>
</dbReference>
<evidence type="ECO:0000313" key="2">
    <source>
        <dbReference type="Proteomes" id="UP000183255"/>
    </source>
</evidence>
<dbReference type="SUPFAM" id="SSF53067">
    <property type="entry name" value="Actin-like ATPase domain"/>
    <property type="match status" value="2"/>
</dbReference>
<dbReference type="EMBL" id="FNDZ01000002">
    <property type="protein sequence ID" value="SDI43916.1"/>
    <property type="molecule type" value="Genomic_DNA"/>
</dbReference>
<proteinExistence type="predicted"/>
<sequence>MFSSGDKERIVIEVGAGLTKVLVGTSAGKKKRGGTGGESLLIKDTFSLRTPKGRLPETSTYSDMDKTYTPEFDRAALLKEISEKLRQKKIKAEEVIITVGDRSVVSREMVLPKVEEDKLKGIVSYELQEFLPIDPKQYLIDFKVVEEVKVGELDKYKLIVAALPKKEGQFYHGFVQELGKEPFALDLTSNAISKLFDRNLKINGRVRDLEKETYAYIDIGDASIKLHILEKGILKFTRTIEGGIQNINGAYEDKILESDESLDYIRKWIGSLEQMFKFYTSREMNRRIDHIFLYGGGTLIPNIEKHFSDLTGVSAEIIKEIENVELHKDCAYFPLPLFLNTAASLIRR</sequence>
<dbReference type="AlphaFoldDB" id="A0A1G8KKL9"/>
<name>A0A1G8KKL9_9CLOT</name>